<dbReference type="SUPFAM" id="SSF50494">
    <property type="entry name" value="Trypsin-like serine proteases"/>
    <property type="match status" value="1"/>
</dbReference>
<dbReference type="PANTHER" id="PTHR24276">
    <property type="entry name" value="POLYSERASE-RELATED"/>
    <property type="match status" value="1"/>
</dbReference>
<dbReference type="GO" id="GO:0004252">
    <property type="term" value="F:serine-type endopeptidase activity"/>
    <property type="evidence" value="ECO:0007669"/>
    <property type="project" value="InterPro"/>
</dbReference>
<evidence type="ECO:0000256" key="1">
    <source>
        <dbReference type="ARBA" id="ARBA00004613"/>
    </source>
</evidence>
<evidence type="ECO:0000313" key="12">
    <source>
        <dbReference type="EnsemblMetazoa" id="MDOA015278-PA"/>
    </source>
</evidence>
<organism evidence="12">
    <name type="scientific">Musca domestica</name>
    <name type="common">House fly</name>
    <dbReference type="NCBI Taxonomy" id="7370"/>
    <lineage>
        <taxon>Eukaryota</taxon>
        <taxon>Metazoa</taxon>
        <taxon>Ecdysozoa</taxon>
        <taxon>Arthropoda</taxon>
        <taxon>Hexapoda</taxon>
        <taxon>Insecta</taxon>
        <taxon>Pterygota</taxon>
        <taxon>Neoptera</taxon>
        <taxon>Endopterygota</taxon>
        <taxon>Diptera</taxon>
        <taxon>Brachycera</taxon>
        <taxon>Muscomorpha</taxon>
        <taxon>Muscoidea</taxon>
        <taxon>Muscidae</taxon>
        <taxon>Musca</taxon>
    </lineage>
</organism>
<dbReference type="PANTHER" id="PTHR24276:SF91">
    <property type="entry name" value="AT26814P-RELATED"/>
    <property type="match status" value="1"/>
</dbReference>
<keyword evidence="8" id="KW-1015">Disulfide bond</keyword>
<keyword evidence="3" id="KW-0964">Secreted</keyword>
<dbReference type="VEuPathDB" id="VectorBase:MDOA015278"/>
<evidence type="ECO:0000256" key="2">
    <source>
        <dbReference type="ARBA" id="ARBA00007664"/>
    </source>
</evidence>
<dbReference type="GO" id="GO:0016485">
    <property type="term" value="P:protein processing"/>
    <property type="evidence" value="ECO:0007669"/>
    <property type="project" value="UniProtKB-ARBA"/>
</dbReference>
<dbReference type="InterPro" id="IPR050430">
    <property type="entry name" value="Peptidase_S1"/>
</dbReference>
<evidence type="ECO:0000256" key="5">
    <source>
        <dbReference type="ARBA" id="ARBA00022801"/>
    </source>
</evidence>
<keyword evidence="5 9" id="KW-0378">Hydrolase</keyword>
<proteinExistence type="inferred from homology"/>
<dbReference type="AlphaFoldDB" id="A0A1I8NHQ7"/>
<comment type="similarity">
    <text evidence="2">Belongs to the peptidase S1 family.</text>
</comment>
<keyword evidence="7" id="KW-0865">Zymogen</keyword>
<keyword evidence="6 9" id="KW-0720">Serine protease</keyword>
<keyword evidence="10" id="KW-0732">Signal</keyword>
<name>A0A1I8NHQ7_MUSDO</name>
<evidence type="ECO:0000256" key="8">
    <source>
        <dbReference type="ARBA" id="ARBA00023157"/>
    </source>
</evidence>
<dbReference type="RefSeq" id="XP_005175134.2">
    <property type="nucleotide sequence ID" value="XM_005175077.4"/>
</dbReference>
<evidence type="ECO:0000259" key="11">
    <source>
        <dbReference type="PROSITE" id="PS50240"/>
    </source>
</evidence>
<dbReference type="VEuPathDB" id="VectorBase:MDOMA2_017234"/>
<dbReference type="OrthoDB" id="10059102at2759"/>
<dbReference type="PROSITE" id="PS00134">
    <property type="entry name" value="TRYPSIN_HIS"/>
    <property type="match status" value="1"/>
</dbReference>
<keyword evidence="4 9" id="KW-0645">Protease</keyword>
<dbReference type="InterPro" id="IPR033116">
    <property type="entry name" value="TRYPSIN_SER"/>
</dbReference>
<dbReference type="CDD" id="cd00190">
    <property type="entry name" value="Tryp_SPc"/>
    <property type="match status" value="1"/>
</dbReference>
<evidence type="ECO:0000256" key="10">
    <source>
        <dbReference type="SAM" id="SignalP"/>
    </source>
</evidence>
<dbReference type="eggNOG" id="KOG3627">
    <property type="taxonomic scope" value="Eukaryota"/>
</dbReference>
<evidence type="ECO:0000256" key="6">
    <source>
        <dbReference type="ARBA" id="ARBA00022825"/>
    </source>
</evidence>
<dbReference type="Pfam" id="PF00089">
    <property type="entry name" value="Trypsin"/>
    <property type="match status" value="1"/>
</dbReference>
<dbReference type="PRINTS" id="PR00722">
    <property type="entry name" value="CHYMOTRYPSIN"/>
</dbReference>
<sequence length="273" mass="29324">MLKRNNLLLLAVVLTVTTLFVQNQASVIPPKLSGVIGKEGHIIGGVETAIERLPYQVSVRLDTNTLLHICGGAIYAPRVILTAAHCIKGRYASNIRIVAGKSSLLDNDPGHEVIKLISHPGYNKKTHVNDVGLIILADPLVYSESVQAISLAAEKPQAGRTAIVSGWGKSSEDATNISNHLQMVELNIVDREYCSSQYASRSYDITEEMICAGVEDSSKDSCQGDSGGPLVVDGKLVGLVSWGIGCAREGFPGVYASVPYHTQWVLENAQPYL</sequence>
<dbReference type="STRING" id="7370.A0A1I8NHQ7"/>
<dbReference type="InterPro" id="IPR001314">
    <property type="entry name" value="Peptidase_S1A"/>
</dbReference>
<feature type="chain" id="PRO_5044561846" description="Peptidase S1 domain-containing protein" evidence="10">
    <location>
        <begin position="26"/>
        <end position="273"/>
    </location>
</feature>
<dbReference type="InterPro" id="IPR043504">
    <property type="entry name" value="Peptidase_S1_PA_chymotrypsin"/>
</dbReference>
<gene>
    <name evidence="12" type="primary">101893838</name>
</gene>
<dbReference type="PROSITE" id="PS50240">
    <property type="entry name" value="TRYPSIN_DOM"/>
    <property type="match status" value="1"/>
</dbReference>
<comment type="subcellular location">
    <subcellularLocation>
        <location evidence="1">Secreted</location>
    </subcellularLocation>
</comment>
<dbReference type="InterPro" id="IPR001254">
    <property type="entry name" value="Trypsin_dom"/>
</dbReference>
<dbReference type="GO" id="GO:0005576">
    <property type="term" value="C:extracellular region"/>
    <property type="evidence" value="ECO:0007669"/>
    <property type="project" value="UniProtKB-SubCell"/>
</dbReference>
<dbReference type="InterPro" id="IPR009003">
    <property type="entry name" value="Peptidase_S1_PA"/>
</dbReference>
<dbReference type="SMART" id="SM00020">
    <property type="entry name" value="Tryp_SPc"/>
    <property type="match status" value="1"/>
</dbReference>
<dbReference type="FunFam" id="2.40.10.10:FF:000047">
    <property type="entry name" value="Trypsin eta"/>
    <property type="match status" value="1"/>
</dbReference>
<dbReference type="EnsemblMetazoa" id="MDOA015278-RA">
    <property type="protein sequence ID" value="MDOA015278-PA"/>
    <property type="gene ID" value="MDOA015278"/>
</dbReference>
<accession>A0A1I8NHQ7</accession>
<evidence type="ECO:0000256" key="9">
    <source>
        <dbReference type="RuleBase" id="RU363034"/>
    </source>
</evidence>
<feature type="signal peptide" evidence="10">
    <location>
        <begin position="1"/>
        <end position="25"/>
    </location>
</feature>
<dbReference type="InterPro" id="IPR018114">
    <property type="entry name" value="TRYPSIN_HIS"/>
</dbReference>
<protein>
    <recommendedName>
        <fullName evidence="11">Peptidase S1 domain-containing protein</fullName>
    </recommendedName>
</protein>
<dbReference type="KEGG" id="mde:101893838"/>
<feature type="domain" description="Peptidase S1" evidence="11">
    <location>
        <begin position="42"/>
        <end position="270"/>
    </location>
</feature>
<dbReference type="Gene3D" id="2.40.10.10">
    <property type="entry name" value="Trypsin-like serine proteases"/>
    <property type="match status" value="1"/>
</dbReference>
<reference evidence="12" key="1">
    <citation type="submission" date="2020-05" db="UniProtKB">
        <authorList>
            <consortium name="EnsemblMetazoa"/>
        </authorList>
    </citation>
    <scope>IDENTIFICATION</scope>
    <source>
        <strain evidence="12">Aabys</strain>
    </source>
</reference>
<evidence type="ECO:0000256" key="4">
    <source>
        <dbReference type="ARBA" id="ARBA00022670"/>
    </source>
</evidence>
<evidence type="ECO:0000256" key="3">
    <source>
        <dbReference type="ARBA" id="ARBA00022525"/>
    </source>
</evidence>
<evidence type="ECO:0000256" key="7">
    <source>
        <dbReference type="ARBA" id="ARBA00023145"/>
    </source>
</evidence>
<dbReference type="PROSITE" id="PS00135">
    <property type="entry name" value="TRYPSIN_SER"/>
    <property type="match status" value="1"/>
</dbReference>